<proteinExistence type="predicted"/>
<feature type="region of interest" description="Disordered" evidence="1">
    <location>
        <begin position="302"/>
        <end position="353"/>
    </location>
</feature>
<dbReference type="Proteomes" id="UP001432027">
    <property type="component" value="Unassembled WGS sequence"/>
</dbReference>
<evidence type="ECO:0000313" key="2">
    <source>
        <dbReference type="EMBL" id="GMS83377.1"/>
    </source>
</evidence>
<feature type="region of interest" description="Disordered" evidence="1">
    <location>
        <begin position="387"/>
        <end position="421"/>
    </location>
</feature>
<feature type="region of interest" description="Disordered" evidence="1">
    <location>
        <begin position="158"/>
        <end position="231"/>
    </location>
</feature>
<gene>
    <name evidence="2" type="ORF">PENTCL1PPCAC_5552</name>
</gene>
<keyword evidence="3" id="KW-1185">Reference proteome</keyword>
<feature type="compositionally biased region" description="Basic and acidic residues" evidence="1">
    <location>
        <begin position="302"/>
        <end position="352"/>
    </location>
</feature>
<name>A0AAV5SKZ5_9BILA</name>
<feature type="region of interest" description="Disordered" evidence="1">
    <location>
        <begin position="493"/>
        <end position="514"/>
    </location>
</feature>
<protein>
    <submittedName>
        <fullName evidence="2">Uncharacterized protein</fullName>
    </submittedName>
</protein>
<sequence>PSIEKKNRSRSIEKKKDDSGFKILADATFDEIHLPGRIPYGTYTKGSFNNGNEPRANHEPSWAEQWKAKVMITKTAVHGLGGAPPVAAPSLNSTSVVASAYPPVAPAPVPRPYVDPYAAARHAPVPYADERRPLSSGSASAYPPREYAYGAPPAAYGMPPLARRDPPLHPNDMHRAEWPPRDERDMYVSRLPDERMRSRSPPLPPPALSRREMYDRMEDYERRPERREPLPIPREYYEERYRAERPEERDRYADERGRYADERGRYADERGRYADERARFVDERARFVERVVERARYAEIPDVRARSYEDRRSPYEKPHAPPIESDRRSSHRERTPELLRKSPPIEEIDSSKLVEPLEDDGWDDVARLLSPEKVVVEKKAKKPLIATAPPPKAALPLPQQPLLHRPMPREPLPLPSPSSSITSGLSFFSQPVPSTKPKIAFADSLPYFKNKTPEDPPHRPAFFPAPPPAAPRLAPPSDEACSRARSYEELASSNGAAVYRNGPAPGWERGGRGY</sequence>
<feature type="compositionally biased region" description="Pro residues" evidence="1">
    <location>
        <begin position="463"/>
        <end position="474"/>
    </location>
</feature>
<organism evidence="2 3">
    <name type="scientific">Pristionchus entomophagus</name>
    <dbReference type="NCBI Taxonomy" id="358040"/>
    <lineage>
        <taxon>Eukaryota</taxon>
        <taxon>Metazoa</taxon>
        <taxon>Ecdysozoa</taxon>
        <taxon>Nematoda</taxon>
        <taxon>Chromadorea</taxon>
        <taxon>Rhabditida</taxon>
        <taxon>Rhabditina</taxon>
        <taxon>Diplogasteromorpha</taxon>
        <taxon>Diplogasteroidea</taxon>
        <taxon>Neodiplogasteridae</taxon>
        <taxon>Pristionchus</taxon>
    </lineage>
</organism>
<accession>A0AAV5SKZ5</accession>
<evidence type="ECO:0000256" key="1">
    <source>
        <dbReference type="SAM" id="MobiDB-lite"/>
    </source>
</evidence>
<dbReference type="AlphaFoldDB" id="A0AAV5SKZ5"/>
<comment type="caution">
    <text evidence="2">The sequence shown here is derived from an EMBL/GenBank/DDBJ whole genome shotgun (WGS) entry which is preliminary data.</text>
</comment>
<feature type="non-terminal residue" evidence="2">
    <location>
        <position position="1"/>
    </location>
</feature>
<evidence type="ECO:0000313" key="3">
    <source>
        <dbReference type="Proteomes" id="UP001432027"/>
    </source>
</evidence>
<feature type="compositionally biased region" description="Low complexity" evidence="1">
    <location>
        <begin position="394"/>
        <end position="405"/>
    </location>
</feature>
<feature type="compositionally biased region" description="Basic and acidic residues" evidence="1">
    <location>
        <begin position="162"/>
        <end position="197"/>
    </location>
</feature>
<feature type="region of interest" description="Disordered" evidence="1">
    <location>
        <begin position="447"/>
        <end position="479"/>
    </location>
</feature>
<reference evidence="2" key="1">
    <citation type="submission" date="2023-10" db="EMBL/GenBank/DDBJ databases">
        <title>Genome assembly of Pristionchus species.</title>
        <authorList>
            <person name="Yoshida K."/>
            <person name="Sommer R.J."/>
        </authorList>
    </citation>
    <scope>NUCLEOTIDE SEQUENCE</scope>
    <source>
        <strain evidence="2">RS0144</strain>
    </source>
</reference>
<dbReference type="EMBL" id="BTSX01000002">
    <property type="protein sequence ID" value="GMS83377.1"/>
    <property type="molecule type" value="Genomic_DNA"/>
</dbReference>
<feature type="compositionally biased region" description="Basic and acidic residues" evidence="1">
    <location>
        <begin position="209"/>
        <end position="231"/>
    </location>
</feature>